<dbReference type="PANTHER" id="PTHR43384">
    <property type="entry name" value="SEPTUM SITE-DETERMINING PROTEIN MIND HOMOLOG, CHLOROPLASTIC-RELATED"/>
    <property type="match status" value="1"/>
</dbReference>
<organism evidence="6 7">
    <name type="scientific">Thiohalobacter thiocyanaticus</name>
    <dbReference type="NCBI Taxonomy" id="585455"/>
    <lineage>
        <taxon>Bacteria</taxon>
        <taxon>Pseudomonadati</taxon>
        <taxon>Pseudomonadota</taxon>
        <taxon>Gammaproteobacteria</taxon>
        <taxon>Thiohalobacterales</taxon>
        <taxon>Thiohalobacteraceae</taxon>
        <taxon>Thiohalobacter</taxon>
    </lineage>
</organism>
<evidence type="ECO:0000256" key="4">
    <source>
        <dbReference type="SAM" id="MobiDB-lite"/>
    </source>
</evidence>
<dbReference type="InterPro" id="IPR005702">
    <property type="entry name" value="Wzc-like_C"/>
</dbReference>
<dbReference type="InterPro" id="IPR025669">
    <property type="entry name" value="AAA_dom"/>
</dbReference>
<dbReference type="OrthoDB" id="9775724at2"/>
<dbReference type="Gene3D" id="3.40.50.300">
    <property type="entry name" value="P-loop containing nucleotide triphosphate hydrolases"/>
    <property type="match status" value="1"/>
</dbReference>
<dbReference type="GO" id="GO:0016301">
    <property type="term" value="F:kinase activity"/>
    <property type="evidence" value="ECO:0007669"/>
    <property type="project" value="UniProtKB-KW"/>
</dbReference>
<dbReference type="PANTHER" id="PTHR43384:SF6">
    <property type="entry name" value="SEPTUM SITE-DETERMINING PROTEIN MIND HOMOLOG, CHLOROPLASTIC"/>
    <property type="match status" value="1"/>
</dbReference>
<accession>A0A426QM31</accession>
<dbReference type="SUPFAM" id="SSF52540">
    <property type="entry name" value="P-loop containing nucleoside triphosphate hydrolases"/>
    <property type="match status" value="1"/>
</dbReference>
<dbReference type="EMBL" id="QZMU01000001">
    <property type="protein sequence ID" value="RRQ22823.1"/>
    <property type="molecule type" value="Genomic_DNA"/>
</dbReference>
<evidence type="ECO:0000313" key="6">
    <source>
        <dbReference type="EMBL" id="RRQ22823.1"/>
    </source>
</evidence>
<dbReference type="NCBIfam" id="TIGR03018">
    <property type="entry name" value="pepcterm_TyrKin"/>
    <property type="match status" value="1"/>
</dbReference>
<gene>
    <name evidence="6" type="ORF">D6C00_13385</name>
</gene>
<evidence type="ECO:0000256" key="1">
    <source>
        <dbReference type="ARBA" id="ARBA00022741"/>
    </source>
</evidence>
<comment type="caution">
    <text evidence="6">The sequence shown here is derived from an EMBL/GenBank/DDBJ whole genome shotgun (WGS) entry which is preliminary data.</text>
</comment>
<keyword evidence="7" id="KW-1185">Reference proteome</keyword>
<dbReference type="Proteomes" id="UP000287798">
    <property type="component" value="Unassembled WGS sequence"/>
</dbReference>
<dbReference type="InterPro" id="IPR050625">
    <property type="entry name" value="ParA/MinD_ATPase"/>
</dbReference>
<evidence type="ECO:0000259" key="5">
    <source>
        <dbReference type="Pfam" id="PF13614"/>
    </source>
</evidence>
<keyword evidence="3" id="KW-0829">Tyrosine-protein kinase</keyword>
<evidence type="ECO:0000256" key="2">
    <source>
        <dbReference type="ARBA" id="ARBA00022840"/>
    </source>
</evidence>
<keyword evidence="2" id="KW-0067">ATP-binding</keyword>
<dbReference type="GO" id="GO:0016887">
    <property type="term" value="F:ATP hydrolysis activity"/>
    <property type="evidence" value="ECO:0007669"/>
    <property type="project" value="TreeGrafter"/>
</dbReference>
<dbReference type="Pfam" id="PF13614">
    <property type="entry name" value="AAA_31"/>
    <property type="match status" value="1"/>
</dbReference>
<keyword evidence="1" id="KW-0547">Nucleotide-binding</keyword>
<feature type="region of interest" description="Disordered" evidence="4">
    <location>
        <begin position="1"/>
        <end position="48"/>
    </location>
</feature>
<dbReference type="GO" id="GO:0005829">
    <property type="term" value="C:cytosol"/>
    <property type="evidence" value="ECO:0007669"/>
    <property type="project" value="TreeGrafter"/>
</dbReference>
<dbReference type="GO" id="GO:0009898">
    <property type="term" value="C:cytoplasmic side of plasma membrane"/>
    <property type="evidence" value="ECO:0007669"/>
    <property type="project" value="TreeGrafter"/>
</dbReference>
<evidence type="ECO:0000256" key="3">
    <source>
        <dbReference type="ARBA" id="ARBA00023137"/>
    </source>
</evidence>
<feature type="compositionally biased region" description="Basic and acidic residues" evidence="4">
    <location>
        <begin position="37"/>
        <end position="48"/>
    </location>
</feature>
<dbReference type="GO" id="GO:0051782">
    <property type="term" value="P:negative regulation of cell division"/>
    <property type="evidence" value="ECO:0007669"/>
    <property type="project" value="TreeGrafter"/>
</dbReference>
<dbReference type="GO" id="GO:0005524">
    <property type="term" value="F:ATP binding"/>
    <property type="evidence" value="ECO:0007669"/>
    <property type="project" value="UniProtKB-KW"/>
</dbReference>
<reference evidence="6 7" key="1">
    <citation type="journal article" date="2010" name="Int. J. Syst. Evol. Microbiol.">
        <title>Thiohalobacter thiocyanaticus gen. nov., sp. nov., a moderately halophilic, sulfur-oxidizing gammaproteobacterium from hypersaline lakes, that utilizes thiocyanate.</title>
        <authorList>
            <person name="Sorokin D.Y."/>
            <person name="Kovaleva O.L."/>
            <person name="Tourova T.P."/>
            <person name="Muyzer G."/>
        </authorList>
    </citation>
    <scope>NUCLEOTIDE SEQUENCE [LARGE SCALE GENOMIC DNA]</scope>
    <source>
        <strain evidence="6 7">Hrh1</strain>
    </source>
</reference>
<keyword evidence="6" id="KW-0418">Kinase</keyword>
<feature type="domain" description="AAA" evidence="5">
    <location>
        <begin position="128"/>
        <end position="244"/>
    </location>
</feature>
<evidence type="ECO:0000313" key="7">
    <source>
        <dbReference type="Proteomes" id="UP000287798"/>
    </source>
</evidence>
<protein>
    <submittedName>
        <fullName evidence="6">Tyrosine-protein kinase family protein</fullName>
    </submittedName>
</protein>
<dbReference type="CDD" id="cd05387">
    <property type="entry name" value="BY-kinase"/>
    <property type="match status" value="1"/>
</dbReference>
<sequence length="310" mass="33764">MSIIEKAMEKLGGAEKADTPELIEDDAATTPAPAPSPHREREAHSRTLSEHYAQPAAEAPGFNDTRDPDARIQIDALYAHGILDPTADPKDNYMAEEFRRIKRPVLAHVMGETASQVEHPNLVMVTSSMAGEGKTFTAINLAMSIAMEMDKTVLLVDADIGKPEVTSRLGVSARQGLTDVLLGECRVQDALLRTNVPSLSLLPAGKRHTHSTELLGSSNMRRLADELSLRYPDRIIIFDSPPLMLTSEARVLAGLMGQVLVVVEESKTPQRIVTEALGMLDDSEIVGLVLNKSHRTFGGDYYGYGYGYGQ</sequence>
<dbReference type="RefSeq" id="WP_125182164.1">
    <property type="nucleotide sequence ID" value="NZ_QZMU01000001.1"/>
</dbReference>
<keyword evidence="3" id="KW-0808">Transferase</keyword>
<feature type="compositionally biased region" description="Basic and acidic residues" evidence="4">
    <location>
        <begin position="1"/>
        <end position="19"/>
    </location>
</feature>
<proteinExistence type="predicted"/>
<dbReference type="AlphaFoldDB" id="A0A426QM31"/>
<name>A0A426QM31_9GAMM</name>
<dbReference type="InterPro" id="IPR027417">
    <property type="entry name" value="P-loop_NTPase"/>
</dbReference>